<feature type="domain" description="DUF6285" evidence="1">
    <location>
        <begin position="30"/>
        <end position="127"/>
    </location>
</feature>
<dbReference type="OrthoDB" id="344134at2"/>
<gene>
    <name evidence="2" type="ordered locus">Turpa_1684</name>
</gene>
<sequence>MQYRPEHTDLLDAIQDFLIKEVLPTVKDNDAVAYKTLVSWNMLGVVSRELKNGRTLLEQDAAALAQLLGEKINPHELADRALWQKSQQLALAAAKAIRKSRVSVGSAEWMTVKEVLKHNLQIANPRYGTE</sequence>
<dbReference type="Pfam" id="PF19802">
    <property type="entry name" value="DUF6285"/>
    <property type="match status" value="1"/>
</dbReference>
<dbReference type="Proteomes" id="UP000006048">
    <property type="component" value="Chromosome"/>
</dbReference>
<protein>
    <recommendedName>
        <fullName evidence="1">DUF6285 domain-containing protein</fullName>
    </recommendedName>
</protein>
<keyword evidence="3" id="KW-1185">Reference proteome</keyword>
<dbReference type="HOGENOM" id="CLU_1702085_0_0_12"/>
<dbReference type="STRING" id="869212.Turpa_1684"/>
<dbReference type="AlphaFoldDB" id="I4B4X5"/>
<evidence type="ECO:0000259" key="1">
    <source>
        <dbReference type="Pfam" id="PF19802"/>
    </source>
</evidence>
<dbReference type="RefSeq" id="WP_014802843.1">
    <property type="nucleotide sequence ID" value="NC_018020.1"/>
</dbReference>
<proteinExistence type="predicted"/>
<accession>I4B4X5</accession>
<dbReference type="InterPro" id="IPR046252">
    <property type="entry name" value="DUF6285"/>
</dbReference>
<reference evidence="2 3" key="1">
    <citation type="submission" date="2012-06" db="EMBL/GenBank/DDBJ databases">
        <title>The complete chromosome of genome of Turneriella parva DSM 21527.</title>
        <authorList>
            <consortium name="US DOE Joint Genome Institute (JGI-PGF)"/>
            <person name="Lucas S."/>
            <person name="Han J."/>
            <person name="Lapidus A."/>
            <person name="Bruce D."/>
            <person name="Goodwin L."/>
            <person name="Pitluck S."/>
            <person name="Peters L."/>
            <person name="Kyrpides N."/>
            <person name="Mavromatis K."/>
            <person name="Ivanova N."/>
            <person name="Mikhailova N."/>
            <person name="Chertkov O."/>
            <person name="Detter J.C."/>
            <person name="Tapia R."/>
            <person name="Han C."/>
            <person name="Land M."/>
            <person name="Hauser L."/>
            <person name="Markowitz V."/>
            <person name="Cheng J.-F."/>
            <person name="Hugenholtz P."/>
            <person name="Woyke T."/>
            <person name="Wu D."/>
            <person name="Gronow S."/>
            <person name="Wellnitz S."/>
            <person name="Brambilla E."/>
            <person name="Klenk H.-P."/>
            <person name="Eisen J.A."/>
        </authorList>
    </citation>
    <scope>NUCLEOTIDE SEQUENCE [LARGE SCALE GENOMIC DNA]</scope>
    <source>
        <strain evidence="3">ATCC BAA-1111 / DSM 21527 / NCTC 11395 / H</strain>
    </source>
</reference>
<dbReference type="KEGG" id="tpx:Turpa_1684"/>
<organism evidence="2 3">
    <name type="scientific">Turneriella parva (strain ATCC BAA-1111 / DSM 21527 / NCTC 11395 / H)</name>
    <name type="common">Leptospira parva</name>
    <dbReference type="NCBI Taxonomy" id="869212"/>
    <lineage>
        <taxon>Bacteria</taxon>
        <taxon>Pseudomonadati</taxon>
        <taxon>Spirochaetota</taxon>
        <taxon>Spirochaetia</taxon>
        <taxon>Leptospirales</taxon>
        <taxon>Leptospiraceae</taxon>
        <taxon>Turneriella</taxon>
    </lineage>
</organism>
<evidence type="ECO:0000313" key="3">
    <source>
        <dbReference type="Proteomes" id="UP000006048"/>
    </source>
</evidence>
<dbReference type="EMBL" id="CP002959">
    <property type="protein sequence ID" value="AFM12332.1"/>
    <property type="molecule type" value="Genomic_DNA"/>
</dbReference>
<name>I4B4X5_TURPD</name>
<evidence type="ECO:0000313" key="2">
    <source>
        <dbReference type="EMBL" id="AFM12332.1"/>
    </source>
</evidence>